<dbReference type="Pfam" id="PF17853">
    <property type="entry name" value="GGDEF_2"/>
    <property type="match status" value="1"/>
</dbReference>
<evidence type="ECO:0000259" key="3">
    <source>
        <dbReference type="Pfam" id="PF17853"/>
    </source>
</evidence>
<dbReference type="AlphaFoldDB" id="A0A2U9PT55"/>
<protein>
    <submittedName>
        <fullName evidence="4">Transcriptional regulator, CdaR, putative</fullName>
    </submittedName>
</protein>
<dbReference type="EMBL" id="CP027541">
    <property type="protein sequence ID" value="AWT54951.1"/>
    <property type="molecule type" value="Genomic_DNA"/>
</dbReference>
<reference evidence="4 5" key="1">
    <citation type="journal article" date="2013" name="Genome Announc.">
        <title>Draft genome sequence of MKD8, a conjugal recipient Mycobacterium smegmatis strain.</title>
        <authorList>
            <person name="Gray T.A."/>
            <person name="Palumbo M.J."/>
            <person name="Derbyshire K.M."/>
        </authorList>
    </citation>
    <scope>NUCLEOTIDE SEQUENCE [LARGE SCALE GENOMIC DNA]</scope>
    <source>
        <strain evidence="4 5">MKD8</strain>
    </source>
</reference>
<feature type="domain" description="CdaR GGDEF-like" evidence="3">
    <location>
        <begin position="306"/>
        <end position="420"/>
    </location>
</feature>
<sequence length="539" mass="58358">MADDVDVPDLGECGIQELELSPTRGRVCGSFNEVDRRNGQHTVTLPQVQHTGAPEHGVGSVGPTLAEIGAAIGAQIAAPPHDPTVAVHSVMDAERASDAASLDGALVVLDWAPHRPNGPLPNLLTTLEPLLAKRPAAVVITPSRPVNPPRPVVAHARRHGVALLWVMEAAPVDDVRAQIDKLMQMAHTTRAARKGVTVPADLLGAADDLSRLLDELGGALDATVRLLDRPTNGAGTAGFPVVSGGRSAWLEIRRDSALTPEETELVELLIPVMRLHLRLRDTEHDETTAEAARNLKTILGEDLVAREATLRRSRRLSMFPRHPLVCLVIEPFGVAVTMAGIQQLRSDLEPLARRTDRDAITIVHEGAVVMMVNAAVGLDIMSRGLYRAVRTPLVIGASDEVTAPRSYPGAFRQAQRAVAVGRRVGGVNRVTRYRDLGILGLLYQLPEHARRGFVTETLGSVADDTPDALDQRRILRTLRATDCNITESARKLFIHPNTLRARINRIESITGQFLNDPAKRMNIFTALAMFSLDSNPEGE</sequence>
<dbReference type="InterPro" id="IPR042070">
    <property type="entry name" value="PucR_C-HTH_sf"/>
</dbReference>
<evidence type="ECO:0000313" key="5">
    <source>
        <dbReference type="Proteomes" id="UP000011200"/>
    </source>
</evidence>
<dbReference type="InterPro" id="IPR051448">
    <property type="entry name" value="CdaR-like_regulators"/>
</dbReference>
<name>A0A2U9PT55_MYCSE</name>
<reference evidence="5" key="2">
    <citation type="submission" date="2018-03" db="EMBL/GenBank/DDBJ databases">
        <authorList>
            <person name="Derbyshire K."/>
            <person name="Gray T.A."/>
            <person name="Champion M."/>
        </authorList>
    </citation>
    <scope>NUCLEOTIDE SEQUENCE [LARGE SCALE GENOMIC DNA]</scope>
    <source>
        <strain evidence="5">MKD8</strain>
    </source>
</reference>
<dbReference type="SUPFAM" id="SSF46689">
    <property type="entry name" value="Homeodomain-like"/>
    <property type="match status" value="1"/>
</dbReference>
<comment type="similarity">
    <text evidence="1">Belongs to the CdaR family.</text>
</comment>
<evidence type="ECO:0000256" key="1">
    <source>
        <dbReference type="ARBA" id="ARBA00006754"/>
    </source>
</evidence>
<feature type="domain" description="PucR C-terminal helix-turn-helix" evidence="2">
    <location>
        <begin position="473"/>
        <end position="528"/>
    </location>
</feature>
<dbReference type="Pfam" id="PF13556">
    <property type="entry name" value="HTH_30"/>
    <property type="match status" value="1"/>
</dbReference>
<dbReference type="Gene3D" id="1.10.10.2840">
    <property type="entry name" value="PucR C-terminal helix-turn-helix domain"/>
    <property type="match status" value="1"/>
</dbReference>
<evidence type="ECO:0000313" key="4">
    <source>
        <dbReference type="EMBL" id="AWT54951.1"/>
    </source>
</evidence>
<dbReference type="InterPro" id="IPR041522">
    <property type="entry name" value="CdaR_GGDEF"/>
</dbReference>
<organism evidence="4 5">
    <name type="scientific">Mycolicibacterium smegmatis (strain MKD8)</name>
    <name type="common">Mycobacterium smegmatis</name>
    <dbReference type="NCBI Taxonomy" id="1214915"/>
    <lineage>
        <taxon>Bacteria</taxon>
        <taxon>Bacillati</taxon>
        <taxon>Actinomycetota</taxon>
        <taxon>Actinomycetes</taxon>
        <taxon>Mycobacteriales</taxon>
        <taxon>Mycobacteriaceae</taxon>
        <taxon>Mycolicibacterium</taxon>
    </lineage>
</organism>
<evidence type="ECO:0000259" key="2">
    <source>
        <dbReference type="Pfam" id="PF13556"/>
    </source>
</evidence>
<dbReference type="InterPro" id="IPR025736">
    <property type="entry name" value="PucR_C-HTH_dom"/>
</dbReference>
<dbReference type="PANTHER" id="PTHR33744">
    <property type="entry name" value="CARBOHYDRATE DIACID REGULATOR"/>
    <property type="match status" value="1"/>
</dbReference>
<gene>
    <name evidence="4" type="ORF">D806_039850</name>
</gene>
<dbReference type="InterPro" id="IPR009057">
    <property type="entry name" value="Homeodomain-like_sf"/>
</dbReference>
<accession>A0A2U9PT55</accession>
<dbReference type="Proteomes" id="UP000011200">
    <property type="component" value="Chromosome"/>
</dbReference>
<proteinExistence type="inferred from homology"/>
<dbReference type="PANTHER" id="PTHR33744:SF7">
    <property type="entry name" value="PUCR FAMILY TRANSCRIPTIONAL REGULATOR"/>
    <property type="match status" value="1"/>
</dbReference>